<evidence type="ECO:0000256" key="9">
    <source>
        <dbReference type="ARBA" id="ARBA00022777"/>
    </source>
</evidence>
<dbReference type="GO" id="GO:0004672">
    <property type="term" value="F:protein kinase activity"/>
    <property type="evidence" value="ECO:0007669"/>
    <property type="project" value="InterPro"/>
</dbReference>
<evidence type="ECO:0000313" key="19">
    <source>
        <dbReference type="Proteomes" id="UP000825935"/>
    </source>
</evidence>
<dbReference type="Gene3D" id="3.80.10.10">
    <property type="entry name" value="Ribonuclease Inhibitor"/>
    <property type="match status" value="1"/>
</dbReference>
<protein>
    <recommendedName>
        <fullName evidence="17">Protein kinase domain-containing protein</fullName>
    </recommendedName>
</protein>
<keyword evidence="3" id="KW-0433">Leucine-rich repeat</keyword>
<dbReference type="InterPro" id="IPR013210">
    <property type="entry name" value="LRR_N_plant-typ"/>
</dbReference>
<feature type="domain" description="Protein kinase" evidence="17">
    <location>
        <begin position="354"/>
        <end position="637"/>
    </location>
</feature>
<dbReference type="Gene3D" id="1.10.510.10">
    <property type="entry name" value="Transferase(Phosphotransferase) domain 1"/>
    <property type="match status" value="1"/>
</dbReference>
<accession>A0A8T2QRL4</accession>
<evidence type="ECO:0000256" key="7">
    <source>
        <dbReference type="ARBA" id="ARBA00022737"/>
    </source>
</evidence>
<dbReference type="SUPFAM" id="SSF56112">
    <property type="entry name" value="Protein kinase-like (PK-like)"/>
    <property type="match status" value="1"/>
</dbReference>
<dbReference type="GO" id="GO:0016020">
    <property type="term" value="C:membrane"/>
    <property type="evidence" value="ECO:0007669"/>
    <property type="project" value="UniProtKB-SubCell"/>
</dbReference>
<name>A0A8T2QRL4_CERRI</name>
<keyword evidence="7" id="KW-0677">Repeat</keyword>
<dbReference type="OMA" id="CVMANPE"/>
<dbReference type="InterPro" id="IPR001611">
    <property type="entry name" value="Leu-rich_rpt"/>
</dbReference>
<keyword evidence="8 15" id="KW-0547">Nucleotide-binding</keyword>
<evidence type="ECO:0000256" key="12">
    <source>
        <dbReference type="ARBA" id="ARBA00023136"/>
    </source>
</evidence>
<evidence type="ECO:0000256" key="4">
    <source>
        <dbReference type="ARBA" id="ARBA00022679"/>
    </source>
</evidence>
<evidence type="ECO:0000256" key="14">
    <source>
        <dbReference type="ARBA" id="ARBA00023180"/>
    </source>
</evidence>
<dbReference type="GO" id="GO:0005524">
    <property type="term" value="F:ATP binding"/>
    <property type="evidence" value="ECO:0007669"/>
    <property type="project" value="UniProtKB-UniRule"/>
</dbReference>
<dbReference type="SUPFAM" id="SSF52058">
    <property type="entry name" value="L domain-like"/>
    <property type="match status" value="1"/>
</dbReference>
<organism evidence="18 19">
    <name type="scientific">Ceratopteris richardii</name>
    <name type="common">Triangle waterfern</name>
    <dbReference type="NCBI Taxonomy" id="49495"/>
    <lineage>
        <taxon>Eukaryota</taxon>
        <taxon>Viridiplantae</taxon>
        <taxon>Streptophyta</taxon>
        <taxon>Embryophyta</taxon>
        <taxon>Tracheophyta</taxon>
        <taxon>Polypodiopsida</taxon>
        <taxon>Polypodiidae</taxon>
        <taxon>Polypodiales</taxon>
        <taxon>Pteridineae</taxon>
        <taxon>Pteridaceae</taxon>
        <taxon>Parkerioideae</taxon>
        <taxon>Ceratopteris</taxon>
    </lineage>
</organism>
<comment type="caution">
    <text evidence="18">The sequence shown here is derived from an EMBL/GenBank/DDBJ whole genome shotgun (WGS) entry which is preliminary data.</text>
</comment>
<dbReference type="Pfam" id="PF08263">
    <property type="entry name" value="LRRNT_2"/>
    <property type="match status" value="1"/>
</dbReference>
<evidence type="ECO:0000256" key="3">
    <source>
        <dbReference type="ARBA" id="ARBA00022614"/>
    </source>
</evidence>
<evidence type="ECO:0000256" key="5">
    <source>
        <dbReference type="ARBA" id="ARBA00022692"/>
    </source>
</evidence>
<dbReference type="FunFam" id="3.80.10.10:FF:000101">
    <property type="entry name" value="LRR receptor-like serine/threonine-protein kinase ERECTA"/>
    <property type="match status" value="1"/>
</dbReference>
<keyword evidence="11 16" id="KW-1133">Transmembrane helix</keyword>
<evidence type="ECO:0000259" key="17">
    <source>
        <dbReference type="PROSITE" id="PS50011"/>
    </source>
</evidence>
<dbReference type="Gene3D" id="3.30.200.20">
    <property type="entry name" value="Phosphorylase Kinase, domain 1"/>
    <property type="match status" value="1"/>
</dbReference>
<evidence type="ECO:0000256" key="1">
    <source>
        <dbReference type="ARBA" id="ARBA00004479"/>
    </source>
</evidence>
<dbReference type="PANTHER" id="PTHR48056">
    <property type="entry name" value="LRR RECEPTOR-LIKE SERINE/THREONINE-PROTEIN KINASE-RELATED"/>
    <property type="match status" value="1"/>
</dbReference>
<dbReference type="Pfam" id="PF13855">
    <property type="entry name" value="LRR_8"/>
    <property type="match status" value="1"/>
</dbReference>
<dbReference type="InterPro" id="IPR000719">
    <property type="entry name" value="Prot_kinase_dom"/>
</dbReference>
<dbReference type="PROSITE" id="PS00108">
    <property type="entry name" value="PROTEIN_KINASE_ST"/>
    <property type="match status" value="1"/>
</dbReference>
<evidence type="ECO:0000313" key="18">
    <source>
        <dbReference type="EMBL" id="KAH7286115.1"/>
    </source>
</evidence>
<evidence type="ECO:0000256" key="15">
    <source>
        <dbReference type="PROSITE-ProRule" id="PRU10141"/>
    </source>
</evidence>
<keyword evidence="5 16" id="KW-0812">Transmembrane</keyword>
<keyword evidence="10 15" id="KW-0067">ATP-binding</keyword>
<evidence type="ECO:0000256" key="11">
    <source>
        <dbReference type="ARBA" id="ARBA00022989"/>
    </source>
</evidence>
<keyword evidence="12 16" id="KW-0472">Membrane</keyword>
<evidence type="ECO:0000256" key="10">
    <source>
        <dbReference type="ARBA" id="ARBA00022840"/>
    </source>
</evidence>
<evidence type="ECO:0000256" key="8">
    <source>
        <dbReference type="ARBA" id="ARBA00022741"/>
    </source>
</evidence>
<dbReference type="PROSITE" id="PS50011">
    <property type="entry name" value="PROTEIN_KINASE_DOM"/>
    <property type="match status" value="1"/>
</dbReference>
<evidence type="ECO:0000256" key="13">
    <source>
        <dbReference type="ARBA" id="ARBA00023170"/>
    </source>
</evidence>
<keyword evidence="4" id="KW-0808">Transferase</keyword>
<feature type="binding site" evidence="15">
    <location>
        <position position="383"/>
    </location>
    <ligand>
        <name>ATP</name>
        <dbReference type="ChEBI" id="CHEBI:30616"/>
    </ligand>
</feature>
<reference evidence="18" key="1">
    <citation type="submission" date="2021-08" db="EMBL/GenBank/DDBJ databases">
        <title>WGS assembly of Ceratopteris richardii.</title>
        <authorList>
            <person name="Marchant D.B."/>
            <person name="Chen G."/>
            <person name="Jenkins J."/>
            <person name="Shu S."/>
            <person name="Leebens-Mack J."/>
            <person name="Grimwood J."/>
            <person name="Schmutz J."/>
            <person name="Soltis P."/>
            <person name="Soltis D."/>
            <person name="Chen Z.-H."/>
        </authorList>
    </citation>
    <scope>NUCLEOTIDE SEQUENCE</scope>
    <source>
        <strain evidence="18">Whitten #5841</strain>
        <tissue evidence="18">Leaf</tissue>
    </source>
</reference>
<keyword evidence="13" id="KW-0675">Receptor</keyword>
<dbReference type="EMBL" id="CM035438">
    <property type="protein sequence ID" value="KAH7286117.1"/>
    <property type="molecule type" value="Genomic_DNA"/>
</dbReference>
<dbReference type="OrthoDB" id="4062651at2759"/>
<dbReference type="InterPro" id="IPR032675">
    <property type="entry name" value="LRR_dom_sf"/>
</dbReference>
<dbReference type="InterPro" id="IPR011009">
    <property type="entry name" value="Kinase-like_dom_sf"/>
</dbReference>
<proteinExistence type="inferred from homology"/>
<dbReference type="EMBL" id="CM035438">
    <property type="protein sequence ID" value="KAH7286115.1"/>
    <property type="molecule type" value="Genomic_DNA"/>
</dbReference>
<dbReference type="SMART" id="SM00220">
    <property type="entry name" value="S_TKc"/>
    <property type="match status" value="1"/>
</dbReference>
<dbReference type="Proteomes" id="UP000825935">
    <property type="component" value="Chromosome 33"/>
</dbReference>
<dbReference type="FunFam" id="1.10.510.10:FF:000146">
    <property type="entry name" value="LRR receptor-like serine/threonine-protein kinase IOS1"/>
    <property type="match status" value="1"/>
</dbReference>
<dbReference type="Pfam" id="PF00069">
    <property type="entry name" value="Pkinase"/>
    <property type="match status" value="1"/>
</dbReference>
<feature type="transmembrane region" description="Helical" evidence="16">
    <location>
        <begin position="285"/>
        <end position="308"/>
    </location>
</feature>
<evidence type="ECO:0000256" key="6">
    <source>
        <dbReference type="ARBA" id="ARBA00022729"/>
    </source>
</evidence>
<keyword evidence="14" id="KW-0325">Glycoprotein</keyword>
<keyword evidence="19" id="KW-1185">Reference proteome</keyword>
<dbReference type="AlphaFoldDB" id="A0A8T2QRL4"/>
<comment type="subcellular location">
    <subcellularLocation>
        <location evidence="1">Membrane</location>
        <topology evidence="1">Single-pass type I membrane protein</topology>
    </subcellularLocation>
</comment>
<gene>
    <name evidence="18" type="ORF">KP509_33G059100</name>
</gene>
<sequence length="642" mass="71277">MKFPSLTGQSENKVAGTSDSASRMTTCIDTQRVKSAASLRFYNMFQVLQLLVLLTIYTRKSPVCALTTEGEALLIFKSGLRDSLGVLKNWKLSDDDPCHWRGVSCSPQRRVTSLNLPYSRLWGPISPVLGRLLELRRLSLHDNNFYGALPVELGNCSKLRALYLQSNFLSGVIPQELGYLSSIVVLDISGNSLSGTIPSSLGKLKRLTFLNLSMNFLVGEIPQTGVLKSFPGASFMGNLGLCGNPVHTVCTSELSNHSLFKDRNHTSPNSYAEVSKSPTSYVNSLLVGAMSTMGVSFTLLFVCFWGYFMYQKKRCVNEEIIKPVVCTESKIKINIFQGDLPYSSRDILKRIEVLDETNIIGSGGFGTVYKLAMDNDNVFAVKKIEKHGKHCQRIFERELEILGILRHRNLVNLRGYCNASTVNYLIYDFLPNGNLETLLHARRAGVAPLTWAERLKIGYGTARGLSYLHNDCCPKIVHRDIKSSNILLDKNLEAHLADFGLAKLVEGTDEPATTVLAGTFGYLAPEYMQSGLASEKTDIYSYGVLLLELISGRRPTDTTFVELGVNLPSWVEMLLKQNRLDEILDPTCEEAPKESMDIMLSLAMACASIIPEKRPCMSKVVQIFEADTMSPCPTDFYYSSSD</sequence>
<dbReference type="PROSITE" id="PS00107">
    <property type="entry name" value="PROTEIN_KINASE_ATP"/>
    <property type="match status" value="1"/>
</dbReference>
<dbReference type="InterPro" id="IPR017441">
    <property type="entry name" value="Protein_kinase_ATP_BS"/>
</dbReference>
<evidence type="ECO:0000256" key="16">
    <source>
        <dbReference type="SAM" id="Phobius"/>
    </source>
</evidence>
<dbReference type="PANTHER" id="PTHR48056:SF77">
    <property type="entry name" value="PROTEIN KINASE DOMAIN-CONTAINING PROTEIN"/>
    <property type="match status" value="1"/>
</dbReference>
<dbReference type="EMBL" id="CM035438">
    <property type="protein sequence ID" value="KAH7286116.1"/>
    <property type="molecule type" value="Genomic_DNA"/>
</dbReference>
<dbReference type="InterPro" id="IPR008271">
    <property type="entry name" value="Ser/Thr_kinase_AS"/>
</dbReference>
<comment type="similarity">
    <text evidence="2">Belongs to the protein kinase superfamily. Ser/Thr protein kinase family.</text>
</comment>
<dbReference type="Pfam" id="PF00560">
    <property type="entry name" value="LRR_1"/>
    <property type="match status" value="1"/>
</dbReference>
<keyword evidence="6" id="KW-0732">Signal</keyword>
<keyword evidence="9" id="KW-0418">Kinase</keyword>
<evidence type="ECO:0000256" key="2">
    <source>
        <dbReference type="ARBA" id="ARBA00008684"/>
    </source>
</evidence>
<dbReference type="EMBL" id="CM035438">
    <property type="protein sequence ID" value="KAH7286113.1"/>
    <property type="molecule type" value="Genomic_DNA"/>
</dbReference>
<dbReference type="InterPro" id="IPR050647">
    <property type="entry name" value="Plant_LRR-RLKs"/>
</dbReference>